<dbReference type="GO" id="GO:0031119">
    <property type="term" value="P:tRNA pseudouridine synthesis"/>
    <property type="evidence" value="ECO:0007669"/>
    <property type="project" value="UniProtKB-UniRule"/>
</dbReference>
<feature type="binding site" evidence="4 6">
    <location>
        <position position="110"/>
    </location>
    <ligand>
        <name>substrate</name>
    </ligand>
</feature>
<dbReference type="EMBL" id="NOXT01000111">
    <property type="protein sequence ID" value="OYQ28188.1"/>
    <property type="molecule type" value="Genomic_DNA"/>
</dbReference>
<dbReference type="InterPro" id="IPR020097">
    <property type="entry name" value="PsdUridine_synth_TruA_a/b_dom"/>
</dbReference>
<evidence type="ECO:0000256" key="4">
    <source>
        <dbReference type="HAMAP-Rule" id="MF_00171"/>
    </source>
</evidence>
<dbReference type="InterPro" id="IPR020095">
    <property type="entry name" value="PsdUridine_synth_TruA_C"/>
</dbReference>
<comment type="similarity">
    <text evidence="1 4 7">Belongs to the tRNA pseudouridine synthase TruA family.</text>
</comment>
<dbReference type="InterPro" id="IPR020094">
    <property type="entry name" value="TruA/RsuA/RluB/E/F_N"/>
</dbReference>
<dbReference type="InterPro" id="IPR020103">
    <property type="entry name" value="PsdUridine_synth_cat_dom_sf"/>
</dbReference>
<evidence type="ECO:0000256" key="5">
    <source>
        <dbReference type="PIRSR" id="PIRSR001430-1"/>
    </source>
</evidence>
<dbReference type="Pfam" id="PF01416">
    <property type="entry name" value="PseudoU_synth_1"/>
    <property type="match status" value="2"/>
</dbReference>
<comment type="catalytic activity">
    <reaction evidence="4 7">
        <text>uridine(38/39/40) in tRNA = pseudouridine(38/39/40) in tRNA</text>
        <dbReference type="Rhea" id="RHEA:22376"/>
        <dbReference type="Rhea" id="RHEA-COMP:10085"/>
        <dbReference type="Rhea" id="RHEA-COMP:10087"/>
        <dbReference type="ChEBI" id="CHEBI:65314"/>
        <dbReference type="ChEBI" id="CHEBI:65315"/>
        <dbReference type="EC" id="5.4.99.12"/>
    </reaction>
</comment>
<dbReference type="Gene3D" id="3.30.70.660">
    <property type="entry name" value="Pseudouridine synthase I, catalytic domain, C-terminal subdomain"/>
    <property type="match status" value="1"/>
</dbReference>
<dbReference type="EC" id="5.4.99.12" evidence="4"/>
<evidence type="ECO:0000313" key="10">
    <source>
        <dbReference type="Proteomes" id="UP000216991"/>
    </source>
</evidence>
<evidence type="ECO:0000256" key="2">
    <source>
        <dbReference type="ARBA" id="ARBA00022694"/>
    </source>
</evidence>
<evidence type="ECO:0000259" key="8">
    <source>
        <dbReference type="Pfam" id="PF01416"/>
    </source>
</evidence>
<protein>
    <recommendedName>
        <fullName evidence="4">tRNA pseudouridine synthase A</fullName>
        <ecNumber evidence="4">5.4.99.12</ecNumber>
    </recommendedName>
    <alternativeName>
        <fullName evidence="4">tRNA pseudouridine(38-40) synthase</fullName>
    </alternativeName>
    <alternativeName>
        <fullName evidence="4">tRNA pseudouridylate synthase I</fullName>
    </alternativeName>
    <alternativeName>
        <fullName evidence="4">tRNA-uridine isomerase I</fullName>
    </alternativeName>
</protein>
<proteinExistence type="inferred from homology"/>
<evidence type="ECO:0000256" key="1">
    <source>
        <dbReference type="ARBA" id="ARBA00009375"/>
    </source>
</evidence>
<dbReference type="AlphaFoldDB" id="A0A255YG75"/>
<feature type="domain" description="Pseudouridine synthase I TruA alpha/beta" evidence="8">
    <location>
        <begin position="143"/>
        <end position="245"/>
    </location>
</feature>
<organism evidence="9 10">
    <name type="scientific">Sandarakinorhabdus cyanobacteriorum</name>
    <dbReference type="NCBI Taxonomy" id="1981098"/>
    <lineage>
        <taxon>Bacteria</taxon>
        <taxon>Pseudomonadati</taxon>
        <taxon>Pseudomonadota</taxon>
        <taxon>Alphaproteobacteria</taxon>
        <taxon>Sphingomonadales</taxon>
        <taxon>Sphingosinicellaceae</taxon>
        <taxon>Sandarakinorhabdus</taxon>
    </lineage>
</organism>
<dbReference type="HAMAP" id="MF_00171">
    <property type="entry name" value="TruA"/>
    <property type="match status" value="1"/>
</dbReference>
<keyword evidence="10" id="KW-1185">Reference proteome</keyword>
<comment type="function">
    <text evidence="4">Formation of pseudouridine at positions 38, 39 and 40 in the anticodon stem and loop of transfer RNAs.</text>
</comment>
<evidence type="ECO:0000256" key="7">
    <source>
        <dbReference type="RuleBase" id="RU003792"/>
    </source>
</evidence>
<dbReference type="PIRSF" id="PIRSF001430">
    <property type="entry name" value="tRNA_psdUrid_synth"/>
    <property type="match status" value="1"/>
</dbReference>
<feature type="domain" description="Pseudouridine synthase I TruA alpha/beta" evidence="8">
    <location>
        <begin position="8"/>
        <end position="104"/>
    </location>
</feature>
<comment type="caution">
    <text evidence="4">Lacks conserved residue(s) required for the propagation of feature annotation.</text>
</comment>
<evidence type="ECO:0000256" key="3">
    <source>
        <dbReference type="ARBA" id="ARBA00023235"/>
    </source>
</evidence>
<dbReference type="Gene3D" id="3.30.70.580">
    <property type="entry name" value="Pseudouridine synthase I, catalytic domain, N-terminal subdomain"/>
    <property type="match status" value="1"/>
</dbReference>
<dbReference type="OrthoDB" id="9811823at2"/>
<dbReference type="RefSeq" id="WP_094473838.1">
    <property type="nucleotide sequence ID" value="NZ_NOXT01000111.1"/>
</dbReference>
<accession>A0A255YG75</accession>
<comment type="caution">
    <text evidence="9">The sequence shown here is derived from an EMBL/GenBank/DDBJ whole genome shotgun (WGS) entry which is preliminary data.</text>
</comment>
<dbReference type="SUPFAM" id="SSF55120">
    <property type="entry name" value="Pseudouridine synthase"/>
    <property type="match status" value="1"/>
</dbReference>
<dbReference type="CDD" id="cd02570">
    <property type="entry name" value="PseudoU_synth_EcTruA"/>
    <property type="match status" value="1"/>
</dbReference>
<gene>
    <name evidence="4" type="primary">truA</name>
    <name evidence="9" type="ORF">CHU93_09475</name>
</gene>
<dbReference type="GO" id="GO:0003723">
    <property type="term" value="F:RNA binding"/>
    <property type="evidence" value="ECO:0007669"/>
    <property type="project" value="InterPro"/>
</dbReference>
<comment type="subunit">
    <text evidence="4">Homodimer.</text>
</comment>
<keyword evidence="2 4" id="KW-0819">tRNA processing</keyword>
<dbReference type="InterPro" id="IPR001406">
    <property type="entry name" value="PsdUridine_synth_TruA"/>
</dbReference>
<dbReference type="GO" id="GO:0160147">
    <property type="term" value="F:tRNA pseudouridine(38-40) synthase activity"/>
    <property type="evidence" value="ECO:0007669"/>
    <property type="project" value="UniProtKB-EC"/>
</dbReference>
<dbReference type="NCBIfam" id="TIGR00071">
    <property type="entry name" value="hisT_truA"/>
    <property type="match status" value="1"/>
</dbReference>
<dbReference type="PANTHER" id="PTHR11142">
    <property type="entry name" value="PSEUDOURIDYLATE SYNTHASE"/>
    <property type="match status" value="1"/>
</dbReference>
<dbReference type="Proteomes" id="UP000216991">
    <property type="component" value="Unassembled WGS sequence"/>
</dbReference>
<reference evidence="9 10" key="1">
    <citation type="submission" date="2017-07" db="EMBL/GenBank/DDBJ databases">
        <title>Sandarakinorhabdus cyanobacteriorum sp. nov., a novel bacterium isolated from cyanobacterial aggregates in a eutrophic lake.</title>
        <authorList>
            <person name="Cai H."/>
        </authorList>
    </citation>
    <scope>NUCLEOTIDE SEQUENCE [LARGE SCALE GENOMIC DNA]</scope>
    <source>
        <strain evidence="9 10">TH057</strain>
    </source>
</reference>
<keyword evidence="3 4" id="KW-0413">Isomerase</keyword>
<dbReference type="PANTHER" id="PTHR11142:SF0">
    <property type="entry name" value="TRNA PSEUDOURIDINE SYNTHASE-LIKE 1"/>
    <property type="match status" value="1"/>
</dbReference>
<evidence type="ECO:0000256" key="6">
    <source>
        <dbReference type="PIRSR" id="PIRSR001430-2"/>
    </source>
</evidence>
<name>A0A255YG75_9SPHN</name>
<sequence>MMRFRLTVEYDGRPFQGWQRQGHGRSVQQAIEDALFSICGEKTEVVAAGRTDAGVHGSAMPAHVEIERPFTPFRLMEALNARLKPQPVSILECAEAPGWHARFDCIQRRYIYRIINRRAPLALAAGMAWRVPAPLDADAMHAAAQRLVGRHDFTTFRSAQCQANSPLRTLDRLDVRREGDELLVFAAARSFLHHQVRSMVGCLKLVGQGKWSSDDLAAALAARDRAALGINAPPDGLCFVGASYPDLSVGFTLP</sequence>
<feature type="active site" description="Nucleophile" evidence="4 5">
    <location>
        <position position="52"/>
    </location>
</feature>
<evidence type="ECO:0000313" key="9">
    <source>
        <dbReference type="EMBL" id="OYQ28188.1"/>
    </source>
</evidence>